<name>A0ABQ4CWD2_9ACTN</name>
<protein>
    <recommendedName>
        <fullName evidence="3">DUF3558 domain-containing protein</fullName>
    </recommendedName>
</protein>
<comment type="caution">
    <text evidence="1">The sequence shown here is derived from an EMBL/GenBank/DDBJ whole genome shotgun (WGS) entry which is preliminary data.</text>
</comment>
<sequence>MLAALAGCGGGDGATAAQWVPAPPSAVPPSPTAPARVAKLTSACKLLSAEAVMKVLGPTSKTKLKARELPVDKSDGSVAYACSYGKDGQEPFALNVSTRPDRADGAQEAIDAIADAYDGSTPVEGVGAAGVGYVTDGGFRLVAIAVPYETDLRLVVFGGPKLVPQAKLVEVAEQVVAKI</sequence>
<evidence type="ECO:0000313" key="1">
    <source>
        <dbReference type="EMBL" id="GIF75585.1"/>
    </source>
</evidence>
<reference evidence="1 2" key="1">
    <citation type="submission" date="2021-01" db="EMBL/GenBank/DDBJ databases">
        <title>Whole genome shotgun sequence of Asanoa siamensis NBRC 107932.</title>
        <authorList>
            <person name="Komaki H."/>
            <person name="Tamura T."/>
        </authorList>
    </citation>
    <scope>NUCLEOTIDE SEQUENCE [LARGE SCALE GENOMIC DNA]</scope>
    <source>
        <strain evidence="1 2">NBRC 107932</strain>
    </source>
</reference>
<keyword evidence="2" id="KW-1185">Reference proteome</keyword>
<evidence type="ECO:0008006" key="3">
    <source>
        <dbReference type="Google" id="ProtNLM"/>
    </source>
</evidence>
<proteinExistence type="predicted"/>
<accession>A0ABQ4CWD2</accession>
<dbReference type="Proteomes" id="UP000604117">
    <property type="component" value="Unassembled WGS sequence"/>
</dbReference>
<gene>
    <name evidence="1" type="ORF">Asi02nite_51030</name>
</gene>
<dbReference type="EMBL" id="BONE01000045">
    <property type="protein sequence ID" value="GIF75585.1"/>
    <property type="molecule type" value="Genomic_DNA"/>
</dbReference>
<organism evidence="1 2">
    <name type="scientific">Asanoa siamensis</name>
    <dbReference type="NCBI Taxonomy" id="926357"/>
    <lineage>
        <taxon>Bacteria</taxon>
        <taxon>Bacillati</taxon>
        <taxon>Actinomycetota</taxon>
        <taxon>Actinomycetes</taxon>
        <taxon>Micromonosporales</taxon>
        <taxon>Micromonosporaceae</taxon>
        <taxon>Asanoa</taxon>
    </lineage>
</organism>
<evidence type="ECO:0000313" key="2">
    <source>
        <dbReference type="Proteomes" id="UP000604117"/>
    </source>
</evidence>